<feature type="transmembrane region" description="Helical" evidence="1">
    <location>
        <begin position="96"/>
        <end position="117"/>
    </location>
</feature>
<keyword evidence="1" id="KW-0472">Membrane</keyword>
<protein>
    <submittedName>
        <fullName evidence="2">Uncharacterized protein</fullName>
    </submittedName>
</protein>
<evidence type="ECO:0000256" key="1">
    <source>
        <dbReference type="SAM" id="Phobius"/>
    </source>
</evidence>
<reference evidence="2 3" key="1">
    <citation type="submission" date="2018-07" db="EMBL/GenBank/DDBJ databases">
        <title>Genomic Encyclopedia of Type Strains, Phase IV (KMG-IV): sequencing the most valuable type-strain genomes for metagenomic binning, comparative biology and taxonomic classification.</title>
        <authorList>
            <person name="Goeker M."/>
        </authorList>
    </citation>
    <scope>NUCLEOTIDE SEQUENCE [LARGE SCALE GENOMIC DNA]</scope>
    <source>
        <strain evidence="2 3">DSM 16500</strain>
    </source>
</reference>
<keyword evidence="1" id="KW-0812">Transmembrane</keyword>
<dbReference type="Proteomes" id="UP000254720">
    <property type="component" value="Unassembled WGS sequence"/>
</dbReference>
<feature type="transmembrane region" description="Helical" evidence="1">
    <location>
        <begin position="167"/>
        <end position="193"/>
    </location>
</feature>
<organism evidence="2 3">
    <name type="scientific">Aquicella lusitana</name>
    <dbReference type="NCBI Taxonomy" id="254246"/>
    <lineage>
        <taxon>Bacteria</taxon>
        <taxon>Pseudomonadati</taxon>
        <taxon>Pseudomonadota</taxon>
        <taxon>Gammaproteobacteria</taxon>
        <taxon>Legionellales</taxon>
        <taxon>Coxiellaceae</taxon>
        <taxon>Aquicella</taxon>
    </lineage>
</organism>
<keyword evidence="1" id="KW-1133">Transmembrane helix</keyword>
<feature type="transmembrane region" description="Helical" evidence="1">
    <location>
        <begin position="129"/>
        <end position="147"/>
    </location>
</feature>
<name>A0A370GZ86_9COXI</name>
<sequence>MLPNQSISTESDVDIDIKEVDIDIKESEFLSPTNLEAQPLLSTDKNPTDESVKNDVPFSLPAQVGLGISRDTFWALSAFKGWDWPFSRLGKTWGSWLNQFGMGAAALSTASLGMFALNPKFRTRTGAAVISMYAAASLLAIIPWNYAQSLGAETGENDLNLSTEEANYYSSIYTGIFEAVVQYAVISAVSAALDAKEKAKWKLDLNHGLQRSVELLLSIPGGAMWQIVFQATYEWAQKNVQNLILSSSGVALSVAGTTYLTTKLAESITHFIDHRLAKEAPEADDGEKLDHPDENRLMLVA</sequence>
<keyword evidence="3" id="KW-1185">Reference proteome</keyword>
<evidence type="ECO:0000313" key="3">
    <source>
        <dbReference type="Proteomes" id="UP000254720"/>
    </source>
</evidence>
<comment type="caution">
    <text evidence="2">The sequence shown here is derived from an EMBL/GenBank/DDBJ whole genome shotgun (WGS) entry which is preliminary data.</text>
</comment>
<accession>A0A370GZ86</accession>
<dbReference type="RefSeq" id="WP_114833409.1">
    <property type="nucleotide sequence ID" value="NZ_LR699114.1"/>
</dbReference>
<dbReference type="EMBL" id="QQAX01000002">
    <property type="protein sequence ID" value="RDI48600.1"/>
    <property type="molecule type" value="Genomic_DNA"/>
</dbReference>
<dbReference type="AlphaFoldDB" id="A0A370GZ86"/>
<proteinExistence type="predicted"/>
<gene>
    <name evidence="2" type="ORF">C8D86_10227</name>
</gene>
<evidence type="ECO:0000313" key="2">
    <source>
        <dbReference type="EMBL" id="RDI48600.1"/>
    </source>
</evidence>